<dbReference type="InterPro" id="IPR036259">
    <property type="entry name" value="MFS_trans_sf"/>
</dbReference>
<feature type="transmembrane region" description="Helical" evidence="6">
    <location>
        <begin position="467"/>
        <end position="487"/>
    </location>
</feature>
<dbReference type="InterPro" id="IPR000109">
    <property type="entry name" value="POT_fam"/>
</dbReference>
<organism evidence="7 8">
    <name type="scientific">Lupinus albus</name>
    <name type="common">White lupine</name>
    <name type="synonym">Lupinus termis</name>
    <dbReference type="NCBI Taxonomy" id="3870"/>
    <lineage>
        <taxon>Eukaryota</taxon>
        <taxon>Viridiplantae</taxon>
        <taxon>Streptophyta</taxon>
        <taxon>Embryophyta</taxon>
        <taxon>Tracheophyta</taxon>
        <taxon>Spermatophyta</taxon>
        <taxon>Magnoliopsida</taxon>
        <taxon>eudicotyledons</taxon>
        <taxon>Gunneridae</taxon>
        <taxon>Pentapetalae</taxon>
        <taxon>rosids</taxon>
        <taxon>fabids</taxon>
        <taxon>Fabales</taxon>
        <taxon>Fabaceae</taxon>
        <taxon>Papilionoideae</taxon>
        <taxon>50 kb inversion clade</taxon>
        <taxon>genistoids sensu lato</taxon>
        <taxon>core genistoids</taxon>
        <taxon>Genisteae</taxon>
        <taxon>Lupinus</taxon>
    </lineage>
</organism>
<evidence type="ECO:0000313" key="7">
    <source>
        <dbReference type="EMBL" id="KAE9617976.1"/>
    </source>
</evidence>
<keyword evidence="4 6" id="KW-1133">Transmembrane helix</keyword>
<evidence type="ECO:0000256" key="5">
    <source>
        <dbReference type="ARBA" id="ARBA00023136"/>
    </source>
</evidence>
<accession>A0A6A4QXL4</accession>
<evidence type="ECO:0000313" key="8">
    <source>
        <dbReference type="Proteomes" id="UP000447434"/>
    </source>
</evidence>
<feature type="transmembrane region" description="Helical" evidence="6">
    <location>
        <begin position="388"/>
        <end position="410"/>
    </location>
</feature>
<dbReference type="Proteomes" id="UP000447434">
    <property type="component" value="Chromosome 3"/>
</dbReference>
<comment type="caution">
    <text evidence="7">The sequence shown here is derived from an EMBL/GenBank/DDBJ whole genome shotgun (WGS) entry which is preliminary data.</text>
</comment>
<dbReference type="Gene3D" id="1.20.1250.20">
    <property type="entry name" value="MFS general substrate transporter like domains"/>
    <property type="match status" value="1"/>
</dbReference>
<dbReference type="SUPFAM" id="SSF103473">
    <property type="entry name" value="MFS general substrate transporter"/>
    <property type="match status" value="1"/>
</dbReference>
<evidence type="ECO:0000256" key="6">
    <source>
        <dbReference type="SAM" id="Phobius"/>
    </source>
</evidence>
<proteinExistence type="inferred from homology"/>
<feature type="transmembrane region" description="Helical" evidence="6">
    <location>
        <begin position="144"/>
        <end position="164"/>
    </location>
</feature>
<comment type="similarity">
    <text evidence="2">Belongs to the major facilitator superfamily. Proton-dependent oligopeptide transporter (POT/PTR) (TC 2.A.17) family.</text>
</comment>
<comment type="subcellular location">
    <subcellularLocation>
        <location evidence="1">Membrane</location>
        <topology evidence="1">Multi-pass membrane protein</topology>
    </subcellularLocation>
</comment>
<gene>
    <name evidence="7" type="ORF">Lalb_Chr03g0041261</name>
</gene>
<dbReference type="OrthoDB" id="1413949at2759"/>
<name>A0A6A4QXL4_LUPAL</name>
<dbReference type="EMBL" id="WOCE01000003">
    <property type="protein sequence ID" value="KAE9617976.1"/>
    <property type="molecule type" value="Genomic_DNA"/>
</dbReference>
<feature type="transmembrane region" description="Helical" evidence="6">
    <location>
        <begin position="170"/>
        <end position="195"/>
    </location>
</feature>
<dbReference type="PANTHER" id="PTHR11654">
    <property type="entry name" value="OLIGOPEPTIDE TRANSPORTER-RELATED"/>
    <property type="match status" value="1"/>
</dbReference>
<evidence type="ECO:0000256" key="3">
    <source>
        <dbReference type="ARBA" id="ARBA00022692"/>
    </source>
</evidence>
<reference evidence="8" key="1">
    <citation type="journal article" date="2020" name="Nat. Commun.">
        <title>Genome sequence of the cluster root forming white lupin.</title>
        <authorList>
            <person name="Hufnagel B."/>
            <person name="Marques A."/>
            <person name="Soriano A."/>
            <person name="Marques L."/>
            <person name="Divol F."/>
            <person name="Doumas P."/>
            <person name="Sallet E."/>
            <person name="Mancinotti D."/>
            <person name="Carrere S."/>
            <person name="Marande W."/>
            <person name="Arribat S."/>
            <person name="Keller J."/>
            <person name="Huneau C."/>
            <person name="Blein T."/>
            <person name="Aime D."/>
            <person name="Laguerre M."/>
            <person name="Taylor J."/>
            <person name="Schubert V."/>
            <person name="Nelson M."/>
            <person name="Geu-Flores F."/>
            <person name="Crespi M."/>
            <person name="Gallardo-Guerrero K."/>
            <person name="Delaux P.-M."/>
            <person name="Salse J."/>
            <person name="Berges H."/>
            <person name="Guyot R."/>
            <person name="Gouzy J."/>
            <person name="Peret B."/>
        </authorList>
    </citation>
    <scope>NUCLEOTIDE SEQUENCE [LARGE SCALE GENOMIC DNA]</scope>
    <source>
        <strain evidence="8">cv. Amiga</strain>
    </source>
</reference>
<evidence type="ECO:0000256" key="2">
    <source>
        <dbReference type="ARBA" id="ARBA00005982"/>
    </source>
</evidence>
<protein>
    <submittedName>
        <fullName evidence="7">Putative proton-dependent oligopeptide transporter family, major facilitator superfamily</fullName>
    </submittedName>
</protein>
<dbReference type="AlphaFoldDB" id="A0A6A4QXL4"/>
<feature type="transmembrane region" description="Helical" evidence="6">
    <location>
        <begin position="103"/>
        <end position="123"/>
    </location>
</feature>
<feature type="transmembrane region" description="Helical" evidence="6">
    <location>
        <begin position="348"/>
        <end position="368"/>
    </location>
</feature>
<feature type="transmembrane region" description="Helical" evidence="6">
    <location>
        <begin position="267"/>
        <end position="288"/>
    </location>
</feature>
<keyword evidence="3 6" id="KW-0812">Transmembrane</keyword>
<feature type="transmembrane region" description="Helical" evidence="6">
    <location>
        <begin position="431"/>
        <end position="455"/>
    </location>
</feature>
<keyword evidence="5 6" id="KW-0472">Membrane</keyword>
<feature type="transmembrane region" description="Helical" evidence="6">
    <location>
        <begin position="308"/>
        <end position="328"/>
    </location>
</feature>
<dbReference type="GO" id="GO:0022857">
    <property type="term" value="F:transmembrane transporter activity"/>
    <property type="evidence" value="ECO:0007669"/>
    <property type="project" value="InterPro"/>
</dbReference>
<sequence>MTVVELIQSLVFMGNSMNLVRYFSQYMHYPVAQSSNMLTNFMGTSYLLTIVAGYINDTYLTKLTAFLLYVTIELLGVILLTYQAINSKLLPFENETPSTFQAAILYTGLGAMAIGIGGGKATLPTHGADQLDQNKQNLVSSFFTWYYMSVTAASILATTLMVWIEEHYGWNWSFTISAILLCCSITIFSSGFPLYRGKKPSGSPITRLTKVIVASTRKTIDAAAVQVYHNDKEQSYAKETSYNKFKFLNKALKDDTIEVSQVEDTKAFLGLLPIFATSIMLNCCSAQLMTFSVQQGNFMNRTIYNFTLTPQSISVIPLVVVLVLLNLLEQSKHFYGNNEAVNKIYQPLIRMGAGLAVSAASMAVAAIIEYNRLKEFNEGNIMSAFWLISQTLLVASSEITVVGAMLELFYSKAPNGMKSICTALTWCSSSMGYFLSSVLVTLCNSVSGSFGQAWIGGQDLNHDRLDYFYALLSFLSLLNFMAFVYFAKRF</sequence>
<dbReference type="Pfam" id="PF00854">
    <property type="entry name" value="PTR2"/>
    <property type="match status" value="1"/>
</dbReference>
<keyword evidence="8" id="KW-1185">Reference proteome</keyword>
<evidence type="ECO:0000256" key="1">
    <source>
        <dbReference type="ARBA" id="ARBA00004141"/>
    </source>
</evidence>
<feature type="transmembrane region" description="Helical" evidence="6">
    <location>
        <begin position="37"/>
        <end position="56"/>
    </location>
</feature>
<dbReference type="GO" id="GO:0016020">
    <property type="term" value="C:membrane"/>
    <property type="evidence" value="ECO:0007669"/>
    <property type="project" value="UniProtKB-SubCell"/>
</dbReference>
<feature type="transmembrane region" description="Helical" evidence="6">
    <location>
        <begin position="63"/>
        <end position="83"/>
    </location>
</feature>
<evidence type="ECO:0000256" key="4">
    <source>
        <dbReference type="ARBA" id="ARBA00022989"/>
    </source>
</evidence>